<dbReference type="InterPro" id="IPR036322">
    <property type="entry name" value="WD40_repeat_dom_sf"/>
</dbReference>
<reference evidence="13" key="1">
    <citation type="submission" date="2020-10" db="EMBL/GenBank/DDBJ databases">
        <authorList>
            <person name="Kikuchi T."/>
        </authorList>
    </citation>
    <scope>NUCLEOTIDE SEQUENCE</scope>
    <source>
        <strain evidence="13">NKZ352</strain>
    </source>
</reference>
<evidence type="ECO:0000256" key="9">
    <source>
        <dbReference type="ARBA" id="ARBA00022989"/>
    </source>
</evidence>
<dbReference type="Gene3D" id="2.130.10.10">
    <property type="entry name" value="YVTN repeat-like/Quinoprotein amine dehydrogenase"/>
    <property type="match status" value="1"/>
</dbReference>
<feature type="repeat" description="WD" evidence="11">
    <location>
        <begin position="167"/>
        <end position="192"/>
    </location>
</feature>
<keyword evidence="3 11" id="KW-0853">WD repeat</keyword>
<keyword evidence="14" id="KW-1185">Reference proteome</keyword>
<dbReference type="AlphaFoldDB" id="A0A8S1GSG9"/>
<dbReference type="Proteomes" id="UP000835052">
    <property type="component" value="Unassembled WGS sequence"/>
</dbReference>
<evidence type="ECO:0000256" key="10">
    <source>
        <dbReference type="ARBA" id="ARBA00023136"/>
    </source>
</evidence>
<dbReference type="GO" id="GO:0005789">
    <property type="term" value="C:endoplasmic reticulum membrane"/>
    <property type="evidence" value="ECO:0007669"/>
    <property type="project" value="UniProtKB-SubCell"/>
</dbReference>
<evidence type="ECO:0000256" key="5">
    <source>
        <dbReference type="ARBA" id="ARBA00022737"/>
    </source>
</evidence>
<evidence type="ECO:0000256" key="1">
    <source>
        <dbReference type="ARBA" id="ARBA00004389"/>
    </source>
</evidence>
<comment type="subcellular location">
    <subcellularLocation>
        <location evidence="1">Endoplasmic reticulum membrane</location>
        <topology evidence="1">Single-pass membrane protein</topology>
    </subcellularLocation>
</comment>
<dbReference type="GO" id="GO:0006888">
    <property type="term" value="P:endoplasmic reticulum to Golgi vesicle-mediated transport"/>
    <property type="evidence" value="ECO:0007669"/>
    <property type="project" value="TreeGrafter"/>
</dbReference>
<evidence type="ECO:0000256" key="2">
    <source>
        <dbReference type="ARBA" id="ARBA00022448"/>
    </source>
</evidence>
<keyword evidence="4 12" id="KW-0812">Transmembrane</keyword>
<evidence type="ECO:0000256" key="3">
    <source>
        <dbReference type="ARBA" id="ARBA00022574"/>
    </source>
</evidence>
<dbReference type="PROSITE" id="PS50082">
    <property type="entry name" value="WD_REPEATS_2"/>
    <property type="match status" value="1"/>
</dbReference>
<dbReference type="PROSITE" id="PS00678">
    <property type="entry name" value="WD_REPEATS_1"/>
    <property type="match status" value="1"/>
</dbReference>
<dbReference type="SUPFAM" id="SSF50978">
    <property type="entry name" value="WD40 repeat-like"/>
    <property type="match status" value="1"/>
</dbReference>
<comment type="caution">
    <text evidence="13">The sequence shown here is derived from an EMBL/GenBank/DDBJ whole genome shotgun (WGS) entry which is preliminary data.</text>
</comment>
<name>A0A8S1GSG9_9PELO</name>
<keyword evidence="2" id="KW-0813">Transport</keyword>
<dbReference type="PANTHER" id="PTHR23284:SF0">
    <property type="entry name" value="PROLACTIN REGULATORY ELEMENT-BINDING PROTEIN"/>
    <property type="match status" value="1"/>
</dbReference>
<accession>A0A8S1GSG9</accession>
<dbReference type="InterPro" id="IPR015943">
    <property type="entry name" value="WD40/YVTN_repeat-like_dom_sf"/>
</dbReference>
<dbReference type="GO" id="GO:0003400">
    <property type="term" value="P:regulation of COPII vesicle coating"/>
    <property type="evidence" value="ECO:0007669"/>
    <property type="project" value="TreeGrafter"/>
</dbReference>
<evidence type="ECO:0000256" key="6">
    <source>
        <dbReference type="ARBA" id="ARBA00022824"/>
    </source>
</evidence>
<keyword evidence="6" id="KW-0256">Endoplasmic reticulum</keyword>
<dbReference type="EMBL" id="CAJGYM010000004">
    <property type="protein sequence ID" value="CAD6186199.1"/>
    <property type="molecule type" value="Genomic_DNA"/>
</dbReference>
<proteinExistence type="predicted"/>
<dbReference type="Pfam" id="PF00400">
    <property type="entry name" value="WD40"/>
    <property type="match status" value="2"/>
</dbReference>
<dbReference type="PANTHER" id="PTHR23284">
    <property type="entry name" value="PROLACTIN REGULATORY ELEMENT BINDING PROTEIN"/>
    <property type="match status" value="1"/>
</dbReference>
<protein>
    <submittedName>
        <fullName evidence="13">Uncharacterized protein</fullName>
    </submittedName>
</protein>
<evidence type="ECO:0000256" key="8">
    <source>
        <dbReference type="ARBA" id="ARBA00022927"/>
    </source>
</evidence>
<dbReference type="InterPro" id="IPR019775">
    <property type="entry name" value="WD40_repeat_CS"/>
</dbReference>
<dbReference type="GO" id="GO:0005085">
    <property type="term" value="F:guanyl-nucleotide exchange factor activity"/>
    <property type="evidence" value="ECO:0007669"/>
    <property type="project" value="InterPro"/>
</dbReference>
<dbReference type="InterPro" id="IPR001680">
    <property type="entry name" value="WD40_rpt"/>
</dbReference>
<feature type="transmembrane region" description="Helical" evidence="12">
    <location>
        <begin position="420"/>
        <end position="438"/>
    </location>
</feature>
<dbReference type="GO" id="GO:0015031">
    <property type="term" value="P:protein transport"/>
    <property type="evidence" value="ECO:0007669"/>
    <property type="project" value="UniProtKB-KW"/>
</dbReference>
<keyword evidence="9 12" id="KW-1133">Transmembrane helix</keyword>
<evidence type="ECO:0000313" key="13">
    <source>
        <dbReference type="EMBL" id="CAD6186199.1"/>
    </source>
</evidence>
<keyword evidence="10 12" id="KW-0472">Membrane</keyword>
<dbReference type="InterPro" id="IPR045260">
    <property type="entry name" value="Sec12-like"/>
</dbReference>
<sequence length="439" mass="48355">MGLGTNLVDWVDKHRKKPSAVIGNIDIPAYCLKKIGSRHLVLAGGGGSSKTGVANEIQTHLLSFEKENSAAPSTMRAECVDKFDTGPFATMNMDVACLTEKSDRWQIFLIAAGHEQFCDFYITQGFKLTEEDRKIGFNFKQIGRVRTDHHTKMSYQKCVKFDRQYRGQMVATGGADGHVRIWDARTINRKSEKDPEPKPLHDVAAHESDVDDIDFSYDSKILISVGNGKAFLWSTQTGEMLIDVPFPIEIARGFKMRSVRCTNLGAASSNTVFVAAYNSISRASKDIACYLALWAFNSEKKLLRPVIVKKVATEAISALSVTDCGNFTAIGTMSGGVGVYDTHDFRQLLFAPETHGIFVTSIEFLDKTASDVVLKDERGKDVIEPGPAAGSQASLVSLSADNSVQVHTVQYPQKSSISGFLLKLSIFSLFIYLLFFLFA</sequence>
<evidence type="ECO:0000256" key="7">
    <source>
        <dbReference type="ARBA" id="ARBA00022892"/>
    </source>
</evidence>
<evidence type="ECO:0000313" key="14">
    <source>
        <dbReference type="Proteomes" id="UP000835052"/>
    </source>
</evidence>
<keyword evidence="5" id="KW-0677">Repeat</keyword>
<evidence type="ECO:0000256" key="4">
    <source>
        <dbReference type="ARBA" id="ARBA00022692"/>
    </source>
</evidence>
<dbReference type="SMART" id="SM00320">
    <property type="entry name" value="WD40"/>
    <property type="match status" value="3"/>
</dbReference>
<keyword evidence="8" id="KW-0653">Protein transport</keyword>
<organism evidence="13 14">
    <name type="scientific">Caenorhabditis auriculariae</name>
    <dbReference type="NCBI Taxonomy" id="2777116"/>
    <lineage>
        <taxon>Eukaryota</taxon>
        <taxon>Metazoa</taxon>
        <taxon>Ecdysozoa</taxon>
        <taxon>Nematoda</taxon>
        <taxon>Chromadorea</taxon>
        <taxon>Rhabditida</taxon>
        <taxon>Rhabditina</taxon>
        <taxon>Rhabditomorpha</taxon>
        <taxon>Rhabditoidea</taxon>
        <taxon>Rhabditidae</taxon>
        <taxon>Peloderinae</taxon>
        <taxon>Caenorhabditis</taxon>
    </lineage>
</organism>
<evidence type="ECO:0000256" key="12">
    <source>
        <dbReference type="SAM" id="Phobius"/>
    </source>
</evidence>
<keyword evidence="7" id="KW-0931">ER-Golgi transport</keyword>
<gene>
    <name evidence="13" type="ORF">CAUJ_LOCUS2118</name>
</gene>
<dbReference type="OrthoDB" id="2013972at2759"/>
<evidence type="ECO:0000256" key="11">
    <source>
        <dbReference type="PROSITE-ProRule" id="PRU00221"/>
    </source>
</evidence>